<gene>
    <name evidence="1" type="ORF">ENSA5_10680</name>
</gene>
<organism evidence="1 2">
    <name type="scientific">Enhygromyxa salina</name>
    <dbReference type="NCBI Taxonomy" id="215803"/>
    <lineage>
        <taxon>Bacteria</taxon>
        <taxon>Pseudomonadati</taxon>
        <taxon>Myxococcota</taxon>
        <taxon>Polyangia</taxon>
        <taxon>Nannocystales</taxon>
        <taxon>Nannocystaceae</taxon>
        <taxon>Enhygromyxa</taxon>
    </lineage>
</organism>
<proteinExistence type="predicted"/>
<dbReference type="RefSeq" id="WP_146155356.1">
    <property type="nucleotide sequence ID" value="NZ_PVNK01000062.1"/>
</dbReference>
<reference evidence="1 2" key="1">
    <citation type="submission" date="2018-03" db="EMBL/GenBank/DDBJ databases">
        <title>Draft Genome Sequences of the Obligatory Marine Myxobacteria Enhygromyxa salina SWB005.</title>
        <authorList>
            <person name="Poehlein A."/>
            <person name="Moghaddam J.A."/>
            <person name="Harms H."/>
            <person name="Alanjari M."/>
            <person name="Koenig G.M."/>
            <person name="Daniel R."/>
            <person name="Schaeberle T.F."/>
        </authorList>
    </citation>
    <scope>NUCLEOTIDE SEQUENCE [LARGE SCALE GENOMIC DNA]</scope>
    <source>
        <strain evidence="1 2">SWB005</strain>
    </source>
</reference>
<dbReference type="AlphaFoldDB" id="A0A2S9YG84"/>
<keyword evidence="2" id="KW-1185">Reference proteome</keyword>
<dbReference type="EMBL" id="PVNK01000062">
    <property type="protein sequence ID" value="PRQ04109.1"/>
    <property type="molecule type" value="Genomic_DNA"/>
</dbReference>
<accession>A0A2S9YG84</accession>
<evidence type="ECO:0000313" key="2">
    <source>
        <dbReference type="Proteomes" id="UP000237968"/>
    </source>
</evidence>
<evidence type="ECO:0000313" key="1">
    <source>
        <dbReference type="EMBL" id="PRQ04109.1"/>
    </source>
</evidence>
<name>A0A2S9YG84_9BACT</name>
<sequence length="363" mass="38155">MSALSASDAGAGPRPIGRGVLLLLALAAGVVAGCPLELDRGVSCGDGWWDPDNEQCDPRDPASYINACRAQGFAVDAECDPESCEVRASEADCTVCGDNVASGDEECDGNDLRGRGCEAGSGVLRCTDACTFDYDGCPEVCGDEVVNGTEECEPNLSCGDDSDCTGDRVCYQLFGECVAAGENFAPNLSCRGYNTKAIGISKGYVSGTIDRCTDECFFGRNNCGFCGDDQLDGEYSDLVFPSGEPVTFPAEVCDGAQAQPELLEAYCEPLCIDEPTNSDVVVLCDFECNADCTGFAGPSDVVPDQNPEAIGCCLAKGSPCPNFDTEGVPNFPCCSWLDNPKWFEDKKCVAADTGQIPITYVCP</sequence>
<comment type="caution">
    <text evidence="1">The sequence shown here is derived from an EMBL/GenBank/DDBJ whole genome shotgun (WGS) entry which is preliminary data.</text>
</comment>
<dbReference type="Proteomes" id="UP000237968">
    <property type="component" value="Unassembled WGS sequence"/>
</dbReference>
<dbReference type="OrthoDB" id="5499050at2"/>
<protein>
    <submittedName>
        <fullName evidence="1">Uncharacterized protein</fullName>
    </submittedName>
</protein>